<accession>A0A9X1BQ58</accession>
<reference evidence="2 3" key="1">
    <citation type="submission" date="2021-01" db="EMBL/GenBank/DDBJ databases">
        <title>Piscinibacter sp. Jin2 Genome sequencing and assembly.</title>
        <authorList>
            <person name="Kim I."/>
        </authorList>
    </citation>
    <scope>NUCLEOTIDE SEQUENCE [LARGE SCALE GENOMIC DNA]</scope>
    <source>
        <strain evidence="2 3">Jin2</strain>
    </source>
</reference>
<dbReference type="RefSeq" id="WP_201823223.1">
    <property type="nucleotide sequence ID" value="NZ_JAERRA010000001.1"/>
</dbReference>
<feature type="signal peptide" evidence="1">
    <location>
        <begin position="1"/>
        <end position="24"/>
    </location>
</feature>
<dbReference type="InterPro" id="IPR021393">
    <property type="entry name" value="DUF3034"/>
</dbReference>
<sequence length="302" mass="32134">MNHSILSLAIGGCLALGAALPAAAFTPPDQGRLLLTGGVSALDGAAGGGLSTWALIGGYGTRDSYSVQARHTSLFTQDYRLSSPGLSVSFGNRVELSYARLRLDENGGALEGARIELDSVGVKLRVFGDAILDQDKPWPQISVGLQHKRNRGIQGLGALDDARDIGARRNSDTDLYVAASKLLLDKSLLLNGTVRFTRANQYGLAGFGGDLGDSHKPEFEGAVAWLLRRDLAVGAEYRTKPRNLGVDREDSAYSLFAAWAPNKHTSVTLAYADVGPILSGTAASPLNQRDQRGVYLSFQLGY</sequence>
<keyword evidence="1" id="KW-0732">Signal</keyword>
<keyword evidence="3" id="KW-1185">Reference proteome</keyword>
<dbReference type="Pfam" id="PF11231">
    <property type="entry name" value="DUF3034"/>
    <property type="match status" value="1"/>
</dbReference>
<evidence type="ECO:0000313" key="2">
    <source>
        <dbReference type="EMBL" id="MBL0718504.1"/>
    </source>
</evidence>
<name>A0A9X1BQ58_9BURK</name>
<organism evidence="2 3">
    <name type="scientific">Aquariibacter lacus</name>
    <dbReference type="NCBI Taxonomy" id="2801332"/>
    <lineage>
        <taxon>Bacteria</taxon>
        <taxon>Pseudomonadati</taxon>
        <taxon>Pseudomonadota</taxon>
        <taxon>Betaproteobacteria</taxon>
        <taxon>Burkholderiales</taxon>
        <taxon>Sphaerotilaceae</taxon>
        <taxon>Aquariibacter</taxon>
    </lineage>
</organism>
<evidence type="ECO:0000313" key="3">
    <source>
        <dbReference type="Proteomes" id="UP000643207"/>
    </source>
</evidence>
<dbReference type="EMBL" id="JAERRA010000001">
    <property type="protein sequence ID" value="MBL0718504.1"/>
    <property type="molecule type" value="Genomic_DNA"/>
</dbReference>
<dbReference type="Proteomes" id="UP000643207">
    <property type="component" value="Unassembled WGS sequence"/>
</dbReference>
<feature type="chain" id="PRO_5040836786" evidence="1">
    <location>
        <begin position="25"/>
        <end position="302"/>
    </location>
</feature>
<gene>
    <name evidence="2" type="ORF">JI742_01255</name>
</gene>
<proteinExistence type="predicted"/>
<comment type="caution">
    <text evidence="2">The sequence shown here is derived from an EMBL/GenBank/DDBJ whole genome shotgun (WGS) entry which is preliminary data.</text>
</comment>
<dbReference type="AlphaFoldDB" id="A0A9X1BQ58"/>
<protein>
    <submittedName>
        <fullName evidence="2">DUF3034 family protein</fullName>
    </submittedName>
</protein>
<evidence type="ECO:0000256" key="1">
    <source>
        <dbReference type="SAM" id="SignalP"/>
    </source>
</evidence>